<dbReference type="AlphaFoldDB" id="A0A5S4UUS7"/>
<dbReference type="Proteomes" id="UP000325243">
    <property type="component" value="Unassembled WGS sequence"/>
</dbReference>
<keyword evidence="2" id="KW-0547">Nucleotide-binding</keyword>
<dbReference type="EMBL" id="VSSB01000002">
    <property type="protein sequence ID" value="TYL50687.1"/>
    <property type="molecule type" value="Genomic_DNA"/>
</dbReference>
<gene>
    <name evidence="2" type="ORF">FYC51_16095</name>
</gene>
<dbReference type="RefSeq" id="WP_148734786.1">
    <property type="nucleotide sequence ID" value="NZ_VSSB01000002.1"/>
</dbReference>
<keyword evidence="3" id="KW-1185">Reference proteome</keyword>
<dbReference type="GO" id="GO:0005524">
    <property type="term" value="F:ATP binding"/>
    <property type="evidence" value="ECO:0007669"/>
    <property type="project" value="UniProtKB-KW"/>
</dbReference>
<organism evidence="2 3">
    <name type="scientific">Agromyces mariniharenae</name>
    <dbReference type="NCBI Taxonomy" id="2604423"/>
    <lineage>
        <taxon>Bacteria</taxon>
        <taxon>Bacillati</taxon>
        <taxon>Actinomycetota</taxon>
        <taxon>Actinomycetes</taxon>
        <taxon>Micrococcales</taxon>
        <taxon>Microbacteriaceae</taxon>
        <taxon>Agromyces</taxon>
    </lineage>
</organism>
<accession>A0A5S4UUS7</accession>
<sequence>MSSGPDAAPRETGAGAVGAHDGEPAASAIAAVLAAARGIRSPVVLIDGPSGAGKSTLADAVIERWPGPPPTLVRLDDVYPGWTGLERAGSDLARTLLPPTRRGSVGSWRRWDWARDAPGVLERVRPGRNGLVVEGCGAFTAGASAIDAVHVWVDAADATRKRRALRRDRGTYDPYWELWERQWRRHVRRTSPERRATVRLRAAPDGRIEPGTAAGAVAVHAGA</sequence>
<dbReference type="InterPro" id="IPR027417">
    <property type="entry name" value="P-loop_NTPase"/>
</dbReference>
<keyword evidence="2" id="KW-0067">ATP-binding</keyword>
<dbReference type="NCBIfam" id="NF005115">
    <property type="entry name" value="PRK06547.1"/>
    <property type="match status" value="1"/>
</dbReference>
<evidence type="ECO:0000313" key="3">
    <source>
        <dbReference type="Proteomes" id="UP000325243"/>
    </source>
</evidence>
<feature type="region of interest" description="Disordered" evidence="1">
    <location>
        <begin position="1"/>
        <end position="21"/>
    </location>
</feature>
<comment type="caution">
    <text evidence="2">The sequence shown here is derived from an EMBL/GenBank/DDBJ whole genome shotgun (WGS) entry which is preliminary data.</text>
</comment>
<dbReference type="Gene3D" id="3.40.50.300">
    <property type="entry name" value="P-loop containing nucleotide triphosphate hydrolases"/>
    <property type="match status" value="1"/>
</dbReference>
<reference evidence="2 3" key="1">
    <citation type="submission" date="2019-08" db="EMBL/GenBank/DDBJ databases">
        <authorList>
            <person name="Hu J."/>
        </authorList>
    </citation>
    <scope>NUCLEOTIDE SEQUENCE [LARGE SCALE GENOMIC DNA]</scope>
    <source>
        <strain evidence="2 3">NEAU-184</strain>
    </source>
</reference>
<dbReference type="SUPFAM" id="SSF52540">
    <property type="entry name" value="P-loop containing nucleoside triphosphate hydrolases"/>
    <property type="match status" value="1"/>
</dbReference>
<proteinExistence type="predicted"/>
<evidence type="ECO:0000313" key="2">
    <source>
        <dbReference type="EMBL" id="TYL50687.1"/>
    </source>
</evidence>
<evidence type="ECO:0000256" key="1">
    <source>
        <dbReference type="SAM" id="MobiDB-lite"/>
    </source>
</evidence>
<name>A0A5S4UUS7_9MICO</name>
<protein>
    <submittedName>
        <fullName evidence="2">ATP-binding protein</fullName>
    </submittedName>
</protein>